<dbReference type="EMBL" id="JABWUV010000015">
    <property type="protein sequence ID" value="KAF6303982.1"/>
    <property type="molecule type" value="Genomic_DNA"/>
</dbReference>
<dbReference type="Proteomes" id="UP000527355">
    <property type="component" value="Unassembled WGS sequence"/>
</dbReference>
<accession>A0A7J7TTQ2</accession>
<name>A0A7J7TTQ2_MYOMY</name>
<dbReference type="AlphaFoldDB" id="A0A7J7TTQ2"/>
<organism evidence="2 3">
    <name type="scientific">Myotis myotis</name>
    <name type="common">Greater mouse-eared bat</name>
    <name type="synonym">Vespertilio myotis</name>
    <dbReference type="NCBI Taxonomy" id="51298"/>
    <lineage>
        <taxon>Eukaryota</taxon>
        <taxon>Metazoa</taxon>
        <taxon>Chordata</taxon>
        <taxon>Craniata</taxon>
        <taxon>Vertebrata</taxon>
        <taxon>Euteleostomi</taxon>
        <taxon>Mammalia</taxon>
        <taxon>Eutheria</taxon>
        <taxon>Laurasiatheria</taxon>
        <taxon>Chiroptera</taxon>
        <taxon>Yangochiroptera</taxon>
        <taxon>Vespertilionidae</taxon>
        <taxon>Myotis</taxon>
    </lineage>
</organism>
<feature type="region of interest" description="Disordered" evidence="1">
    <location>
        <begin position="91"/>
        <end position="111"/>
    </location>
</feature>
<sequence length="123" mass="13337">MPLLTPNTHEHLNPIKAAAPAHRPTPPRAHSDKERGCAALRTLVISHTASNEDILSFKCCGDYCSPPSSASSWLSGDCLACTPDLLEECSRTPPTPTISPPQGVSWTKNNQPHPVILRSFHHI</sequence>
<protein>
    <submittedName>
        <fullName evidence="2">Uncharacterized protein</fullName>
    </submittedName>
</protein>
<evidence type="ECO:0000256" key="1">
    <source>
        <dbReference type="SAM" id="MobiDB-lite"/>
    </source>
</evidence>
<gene>
    <name evidence="2" type="ORF">mMyoMyo1_008963</name>
</gene>
<evidence type="ECO:0000313" key="2">
    <source>
        <dbReference type="EMBL" id="KAF6303982.1"/>
    </source>
</evidence>
<comment type="caution">
    <text evidence="2">The sequence shown here is derived from an EMBL/GenBank/DDBJ whole genome shotgun (WGS) entry which is preliminary data.</text>
</comment>
<evidence type="ECO:0000313" key="3">
    <source>
        <dbReference type="Proteomes" id="UP000527355"/>
    </source>
</evidence>
<proteinExistence type="predicted"/>
<keyword evidence="3" id="KW-1185">Reference proteome</keyword>
<feature type="region of interest" description="Disordered" evidence="1">
    <location>
        <begin position="1"/>
        <end position="34"/>
    </location>
</feature>
<reference evidence="2 3" key="1">
    <citation type="journal article" date="2020" name="Nature">
        <title>Six reference-quality genomes reveal evolution of bat adaptations.</title>
        <authorList>
            <person name="Jebb D."/>
            <person name="Huang Z."/>
            <person name="Pippel M."/>
            <person name="Hughes G.M."/>
            <person name="Lavrichenko K."/>
            <person name="Devanna P."/>
            <person name="Winkler S."/>
            <person name="Jermiin L.S."/>
            <person name="Skirmuntt E.C."/>
            <person name="Katzourakis A."/>
            <person name="Burkitt-Gray L."/>
            <person name="Ray D.A."/>
            <person name="Sullivan K.A.M."/>
            <person name="Roscito J.G."/>
            <person name="Kirilenko B.M."/>
            <person name="Davalos L.M."/>
            <person name="Corthals A.P."/>
            <person name="Power M.L."/>
            <person name="Jones G."/>
            <person name="Ransome R.D."/>
            <person name="Dechmann D.K.N."/>
            <person name="Locatelli A.G."/>
            <person name="Puechmaille S.J."/>
            <person name="Fedrigo O."/>
            <person name="Jarvis E.D."/>
            <person name="Hiller M."/>
            <person name="Vernes S.C."/>
            <person name="Myers E.W."/>
            <person name="Teeling E.C."/>
        </authorList>
    </citation>
    <scope>NUCLEOTIDE SEQUENCE [LARGE SCALE GENOMIC DNA]</scope>
    <source>
        <strain evidence="2">MMyoMyo1</strain>
        <tissue evidence="2">Flight muscle</tissue>
    </source>
</reference>
<feature type="compositionally biased region" description="Polar residues" evidence="1">
    <location>
        <begin position="102"/>
        <end position="111"/>
    </location>
</feature>